<dbReference type="Proteomes" id="UP000199087">
    <property type="component" value="Unassembled WGS sequence"/>
</dbReference>
<name>A0A0U1NRN8_9BACI</name>
<dbReference type="GO" id="GO:0006825">
    <property type="term" value="P:copper ion transport"/>
    <property type="evidence" value="ECO:0007669"/>
    <property type="project" value="InterPro"/>
</dbReference>
<evidence type="ECO:0000256" key="6">
    <source>
        <dbReference type="ARBA" id="ARBA00022989"/>
    </source>
</evidence>
<feature type="domain" description="Copper resistance protein D" evidence="12">
    <location>
        <begin position="336"/>
        <end position="428"/>
    </location>
</feature>
<keyword evidence="5 10" id="KW-0732">Signal</keyword>
<gene>
    <name evidence="14" type="ORF">BN000_00611</name>
</gene>
<keyword evidence="8 9" id="KW-0472">Membrane</keyword>
<accession>A0A0U1NRN8</accession>
<dbReference type="Gene3D" id="2.60.40.1220">
    <property type="match status" value="1"/>
</dbReference>
<dbReference type="GO" id="GO:0005507">
    <property type="term" value="F:copper ion binding"/>
    <property type="evidence" value="ECO:0007669"/>
    <property type="project" value="InterPro"/>
</dbReference>
<dbReference type="InterPro" id="IPR007348">
    <property type="entry name" value="CopC_dom"/>
</dbReference>
<evidence type="ECO:0000256" key="5">
    <source>
        <dbReference type="ARBA" id="ARBA00022729"/>
    </source>
</evidence>
<feature type="domain" description="CopC" evidence="11">
    <location>
        <begin position="28"/>
        <end position="124"/>
    </location>
</feature>
<evidence type="ECO:0000259" key="11">
    <source>
        <dbReference type="Pfam" id="PF04234"/>
    </source>
</evidence>
<dbReference type="SUPFAM" id="SSF81296">
    <property type="entry name" value="E set domains"/>
    <property type="match status" value="1"/>
</dbReference>
<dbReference type="RefSeq" id="WP_090630653.1">
    <property type="nucleotide sequence ID" value="NZ_CVRB01000001.1"/>
</dbReference>
<dbReference type="AlphaFoldDB" id="A0A0U1NRN8"/>
<evidence type="ECO:0000256" key="10">
    <source>
        <dbReference type="SAM" id="SignalP"/>
    </source>
</evidence>
<evidence type="ECO:0000256" key="4">
    <source>
        <dbReference type="ARBA" id="ARBA00022723"/>
    </source>
</evidence>
<dbReference type="GO" id="GO:0005886">
    <property type="term" value="C:plasma membrane"/>
    <property type="evidence" value="ECO:0007669"/>
    <property type="project" value="UniProtKB-SubCell"/>
</dbReference>
<evidence type="ECO:0000256" key="1">
    <source>
        <dbReference type="ARBA" id="ARBA00004651"/>
    </source>
</evidence>
<evidence type="ECO:0000256" key="9">
    <source>
        <dbReference type="SAM" id="Phobius"/>
    </source>
</evidence>
<dbReference type="InterPro" id="IPR014756">
    <property type="entry name" value="Ig_E-set"/>
</dbReference>
<feature type="transmembrane region" description="Helical" evidence="9">
    <location>
        <begin position="152"/>
        <end position="171"/>
    </location>
</feature>
<feature type="transmembrane region" description="Helical" evidence="9">
    <location>
        <begin position="304"/>
        <end position="324"/>
    </location>
</feature>
<dbReference type="InterPro" id="IPR008457">
    <property type="entry name" value="Cu-R_CopD_dom"/>
</dbReference>
<evidence type="ECO:0000256" key="2">
    <source>
        <dbReference type="ARBA" id="ARBA00022475"/>
    </source>
</evidence>
<evidence type="ECO:0000259" key="13">
    <source>
        <dbReference type="Pfam" id="PF13115"/>
    </source>
</evidence>
<evidence type="ECO:0000259" key="12">
    <source>
        <dbReference type="Pfam" id="PF05425"/>
    </source>
</evidence>
<keyword evidence="4" id="KW-0479">Metal-binding</keyword>
<dbReference type="Pfam" id="PF13115">
    <property type="entry name" value="YtkA"/>
    <property type="match status" value="1"/>
</dbReference>
<evidence type="ECO:0000313" key="15">
    <source>
        <dbReference type="Proteomes" id="UP000199087"/>
    </source>
</evidence>
<dbReference type="InterPro" id="IPR014755">
    <property type="entry name" value="Cu-Rt/internalin_Ig-like"/>
</dbReference>
<keyword evidence="3 9" id="KW-0812">Transmembrane</keyword>
<feature type="chain" id="PRO_5006712326" evidence="10">
    <location>
        <begin position="30"/>
        <end position="549"/>
    </location>
</feature>
<dbReference type="PANTHER" id="PTHR34820">
    <property type="entry name" value="INNER MEMBRANE PROTEIN YEBZ"/>
    <property type="match status" value="1"/>
</dbReference>
<reference evidence="15" key="1">
    <citation type="submission" date="2015-05" db="EMBL/GenBank/DDBJ databases">
        <authorList>
            <person name="Urmite Genomes"/>
        </authorList>
    </citation>
    <scope>NUCLEOTIDE SEQUENCE [LARGE SCALE GENOMIC DNA]</scope>
    <source>
        <strain evidence="15">LF1</strain>
    </source>
</reference>
<evidence type="ECO:0000313" key="14">
    <source>
        <dbReference type="EMBL" id="CRK80723.1"/>
    </source>
</evidence>
<feature type="transmembrane region" description="Helical" evidence="9">
    <location>
        <begin position="234"/>
        <end position="256"/>
    </location>
</feature>
<keyword evidence="7" id="KW-0186">Copper</keyword>
<keyword evidence="15" id="KW-1185">Reference proteome</keyword>
<organism evidence="14 15">
    <name type="scientific">Neobacillus massiliamazoniensis</name>
    <dbReference type="NCBI Taxonomy" id="1499688"/>
    <lineage>
        <taxon>Bacteria</taxon>
        <taxon>Bacillati</taxon>
        <taxon>Bacillota</taxon>
        <taxon>Bacilli</taxon>
        <taxon>Bacillales</taxon>
        <taxon>Bacillaceae</taxon>
        <taxon>Neobacillus</taxon>
    </lineage>
</organism>
<feature type="transmembrane region" description="Helical" evidence="9">
    <location>
        <begin position="265"/>
        <end position="284"/>
    </location>
</feature>
<sequence precursor="true">MKKIKKTSSFLIILYLFLTVFPNVSSAHAYIIESTPAENETLKTAPNEVKIQFDESIQPKFNSIIVTDSNGKQVDKKNGAIDSKKPSILKASLKKNLPGGTYRIRWKVISNDGHPVQGVIPFQIGTGTVQNPSSVTETKGYTPHLDLVIIRWLQYLGIACYVGLSFFYLVVAPKEVVEVRSIEKTLFKFIWSGYALLLLSNLFSLPLQATILLGSSWSEVFSSDALGQVLAYTLFGKMWIIQMGILLTLAFTTYFLTKADARKQLFSWACFILGFGMVVTKAFTSHAASQANQFLSISMDALHLLAASVWIGCLIGLVVLLPLLKNSEMKQSYVNTFQRFSNWGISLVLLLTATGIFNGFQYIPTISSIFHTDYGRVLLAKVILFIIMLIFAAVNNFKGKKAKEKGVVSSLWGELIVGMVIIVMTVILTNLPTAMSAPGPFNEKKTVNHGNSISFQVGPNVIGENNYEITLKNRKGEPLKDIAQITLTFTHNDMNMGEDTITLAKTADGQYTAKGMNFNMAGKWNVHVHVLTKNLENIDTDFQCIVGSR</sequence>
<feature type="transmembrane region" description="Helical" evidence="9">
    <location>
        <begin position="375"/>
        <end position="394"/>
    </location>
</feature>
<feature type="domain" description="YtkA-like" evidence="13">
    <location>
        <begin position="461"/>
        <end position="529"/>
    </location>
</feature>
<keyword evidence="2" id="KW-1003">Cell membrane</keyword>
<feature type="transmembrane region" description="Helical" evidence="9">
    <location>
        <begin position="345"/>
        <end position="363"/>
    </location>
</feature>
<dbReference type="Pfam" id="PF04234">
    <property type="entry name" value="CopC"/>
    <property type="match status" value="1"/>
</dbReference>
<evidence type="ECO:0000256" key="8">
    <source>
        <dbReference type="ARBA" id="ARBA00023136"/>
    </source>
</evidence>
<dbReference type="EMBL" id="CVRB01000001">
    <property type="protein sequence ID" value="CRK80723.1"/>
    <property type="molecule type" value="Genomic_DNA"/>
</dbReference>
<evidence type="ECO:0000256" key="3">
    <source>
        <dbReference type="ARBA" id="ARBA00022692"/>
    </source>
</evidence>
<dbReference type="PANTHER" id="PTHR34820:SF4">
    <property type="entry name" value="INNER MEMBRANE PROTEIN YEBZ"/>
    <property type="match status" value="1"/>
</dbReference>
<comment type="subcellular location">
    <subcellularLocation>
        <location evidence="1">Cell membrane</location>
        <topology evidence="1">Multi-pass membrane protein</topology>
    </subcellularLocation>
</comment>
<dbReference type="Pfam" id="PF05425">
    <property type="entry name" value="CopD"/>
    <property type="match status" value="1"/>
</dbReference>
<dbReference type="GO" id="GO:0042597">
    <property type="term" value="C:periplasmic space"/>
    <property type="evidence" value="ECO:0007669"/>
    <property type="project" value="InterPro"/>
</dbReference>
<dbReference type="GO" id="GO:0046688">
    <property type="term" value="P:response to copper ion"/>
    <property type="evidence" value="ECO:0007669"/>
    <property type="project" value="InterPro"/>
</dbReference>
<dbReference type="InterPro" id="IPR032694">
    <property type="entry name" value="CopC/D"/>
</dbReference>
<dbReference type="OrthoDB" id="2353937at2"/>
<feature type="transmembrane region" description="Helical" evidence="9">
    <location>
        <begin position="406"/>
        <end position="428"/>
    </location>
</feature>
<dbReference type="STRING" id="1499688.BN000_00611"/>
<feature type="signal peptide" evidence="10">
    <location>
        <begin position="1"/>
        <end position="29"/>
    </location>
</feature>
<feature type="transmembrane region" description="Helical" evidence="9">
    <location>
        <begin position="191"/>
        <end position="214"/>
    </location>
</feature>
<proteinExistence type="predicted"/>
<protein>
    <submittedName>
        <fullName evidence="14">Copper resistance protein CopC</fullName>
    </submittedName>
</protein>
<dbReference type="InterPro" id="IPR032693">
    <property type="entry name" value="YtkA-like_dom"/>
</dbReference>
<evidence type="ECO:0000256" key="7">
    <source>
        <dbReference type="ARBA" id="ARBA00023008"/>
    </source>
</evidence>
<keyword evidence="6 9" id="KW-1133">Transmembrane helix</keyword>